<keyword evidence="3" id="KW-1185">Reference proteome</keyword>
<feature type="region of interest" description="Disordered" evidence="1">
    <location>
        <begin position="1"/>
        <end position="37"/>
    </location>
</feature>
<gene>
    <name evidence="2" type="ORF">HNR07_004105</name>
</gene>
<organism evidence="2 3">
    <name type="scientific">Nocardiopsis metallicus</name>
    <dbReference type="NCBI Taxonomy" id="179819"/>
    <lineage>
        <taxon>Bacteria</taxon>
        <taxon>Bacillati</taxon>
        <taxon>Actinomycetota</taxon>
        <taxon>Actinomycetes</taxon>
        <taxon>Streptosporangiales</taxon>
        <taxon>Nocardiopsidaceae</taxon>
        <taxon>Nocardiopsis</taxon>
    </lineage>
</organism>
<sequence length="37" mass="4122">MQFIPSTWERWGESLEGGGPDLERPQWTDAPGCVQCG</sequence>
<evidence type="ECO:0000313" key="2">
    <source>
        <dbReference type="EMBL" id="MBB5492968.1"/>
    </source>
</evidence>
<comment type="caution">
    <text evidence="2">The sequence shown here is derived from an EMBL/GenBank/DDBJ whole genome shotgun (WGS) entry which is preliminary data.</text>
</comment>
<protein>
    <submittedName>
        <fullName evidence="2">Uncharacterized protein</fullName>
    </submittedName>
</protein>
<accession>A0A840WS58</accession>
<dbReference type="Proteomes" id="UP000579647">
    <property type="component" value="Unassembled WGS sequence"/>
</dbReference>
<reference evidence="2 3" key="1">
    <citation type="submission" date="2020-08" db="EMBL/GenBank/DDBJ databases">
        <title>Sequencing the genomes of 1000 actinobacteria strains.</title>
        <authorList>
            <person name="Klenk H.-P."/>
        </authorList>
    </citation>
    <scope>NUCLEOTIDE SEQUENCE [LARGE SCALE GENOMIC DNA]</scope>
    <source>
        <strain evidence="2 3">DSM 44598</strain>
    </source>
</reference>
<evidence type="ECO:0000313" key="3">
    <source>
        <dbReference type="Proteomes" id="UP000579647"/>
    </source>
</evidence>
<name>A0A840WS58_9ACTN</name>
<dbReference type="AlphaFoldDB" id="A0A840WS58"/>
<proteinExistence type="predicted"/>
<dbReference type="EMBL" id="JACHDO010000001">
    <property type="protein sequence ID" value="MBB5492968.1"/>
    <property type="molecule type" value="Genomic_DNA"/>
</dbReference>
<evidence type="ECO:0000256" key="1">
    <source>
        <dbReference type="SAM" id="MobiDB-lite"/>
    </source>
</evidence>